<organism evidence="2 3">
    <name type="scientific">Notechis scutatus</name>
    <name type="common">mainland tiger snake</name>
    <dbReference type="NCBI Taxonomy" id="8663"/>
    <lineage>
        <taxon>Eukaryota</taxon>
        <taxon>Metazoa</taxon>
        <taxon>Chordata</taxon>
        <taxon>Craniata</taxon>
        <taxon>Vertebrata</taxon>
        <taxon>Euteleostomi</taxon>
        <taxon>Lepidosauria</taxon>
        <taxon>Squamata</taxon>
        <taxon>Bifurcata</taxon>
        <taxon>Unidentata</taxon>
        <taxon>Episquamata</taxon>
        <taxon>Toxicofera</taxon>
        <taxon>Serpentes</taxon>
        <taxon>Colubroidea</taxon>
        <taxon>Elapidae</taxon>
        <taxon>Hydrophiinae</taxon>
        <taxon>Notechis</taxon>
    </lineage>
</organism>
<protein>
    <submittedName>
        <fullName evidence="3">WD repeat-containing protein 97</fullName>
    </submittedName>
</protein>
<feature type="compositionally biased region" description="Basic and acidic residues" evidence="1">
    <location>
        <begin position="250"/>
        <end position="265"/>
    </location>
</feature>
<dbReference type="RefSeq" id="XP_026542923.1">
    <property type="nucleotide sequence ID" value="XM_026687138.1"/>
</dbReference>
<dbReference type="Proteomes" id="UP000504612">
    <property type="component" value="Unplaced"/>
</dbReference>
<dbReference type="AlphaFoldDB" id="A0A6J1VQQ5"/>
<feature type="compositionally biased region" description="Basic residues" evidence="1">
    <location>
        <begin position="226"/>
        <end position="243"/>
    </location>
</feature>
<dbReference type="PANTHER" id="PTHR45532">
    <property type="entry name" value="WD REPEAT-CONTAINING PROTEIN 97"/>
    <property type="match status" value="1"/>
</dbReference>
<dbReference type="GeneID" id="113425140"/>
<feature type="region of interest" description="Disordered" evidence="1">
    <location>
        <begin position="211"/>
        <end position="265"/>
    </location>
</feature>
<evidence type="ECO:0000313" key="2">
    <source>
        <dbReference type="Proteomes" id="UP000504612"/>
    </source>
</evidence>
<reference evidence="3" key="1">
    <citation type="submission" date="2025-08" db="UniProtKB">
        <authorList>
            <consortium name="RefSeq"/>
        </authorList>
    </citation>
    <scope>IDENTIFICATION</scope>
</reference>
<keyword evidence="2" id="KW-1185">Reference proteome</keyword>
<dbReference type="PANTHER" id="PTHR45532:SF1">
    <property type="entry name" value="WD REPEAT-CONTAINING PROTEIN 97"/>
    <property type="match status" value="1"/>
</dbReference>
<evidence type="ECO:0000313" key="3">
    <source>
        <dbReference type="RefSeq" id="XP_026542923.1"/>
    </source>
</evidence>
<dbReference type="CTD" id="340390"/>
<evidence type="ECO:0000256" key="1">
    <source>
        <dbReference type="SAM" id="MobiDB-lite"/>
    </source>
</evidence>
<accession>A0A6J1VQQ5</accession>
<name>A0A6J1VQQ5_9SAUR</name>
<gene>
    <name evidence="3" type="primary">WDR97</name>
</gene>
<proteinExistence type="predicted"/>
<sequence>MPGVFLTQLDESQYPEPQEAMPAFVWPFVDQEWFQDLFPEGIRPEMPLKSLVRKLQEALVTSDFHIKTEVLSAISYLEDQLEDKTKRWIQYTLLEVLNEEGNTPSLQEKSQRRFILAALRVLLDLDKDSLDLMVELMTCYLMAPPCIRAVFKDMFKELGLQDPHNFFFKEMNSWMVEMEDPKEAVRKRSSQWLEEIIRIFQEHRVRLWQEEATSGKKPSLDTGHKTQQRKRLEKSHKKARKLAGKPAKAAHKEAAESEEEWQGKHSLEDLQKPVRPIDAIQHFTDKQLERELEALKKAVCLRADSPRDTVLALPPLQKSKAILRLGETNVMLRTRIAERFYFPFIFPRYLMKGFVPFVKLPLPKVTLQPFPSLSKSPAAPRTFTARQQLVHKYFIPKFSYADSYP</sequence>
<dbReference type="KEGG" id="nss:113425140"/>